<dbReference type="InterPro" id="IPR014748">
    <property type="entry name" value="Enoyl-CoA_hydra_C"/>
</dbReference>
<proteinExistence type="inferred from homology"/>
<dbReference type="SUPFAM" id="SSF52096">
    <property type="entry name" value="ClpP/crotonase"/>
    <property type="match status" value="1"/>
</dbReference>
<sequence>MPSVSTVDHGGGVLEVRLDEPERFNTLESVIVQELHDALGALAPRTDVRVVVLTGAGKHFCAGAHLQGHGTAPGGDGSRAVPDWMSVQEHIATLVTRLRSLRMPVVAAVQGAASGGGFALALASDVRVCADDARFNAAFVKVGLSACDIGVSWLLPRLIGASRAFELLLTGRFVEAEEAERIGLVSRLVPRAELMDTALEVARAIAAHAPYGVRMTKQVMWSQLEISSQAAGLDLENRTQVSAALTEDHREAVAAFLGKRAPVFHNR</sequence>
<dbReference type="GeneID" id="91541221"/>
<dbReference type="InterPro" id="IPR029045">
    <property type="entry name" value="ClpP/crotonase-like_dom_sf"/>
</dbReference>
<evidence type="ECO:0000313" key="4">
    <source>
        <dbReference type="Proteomes" id="UP001335325"/>
    </source>
</evidence>
<dbReference type="InterPro" id="IPR018376">
    <property type="entry name" value="Enoyl-CoA_hyd/isom_CS"/>
</dbReference>
<organism evidence="3 4">
    <name type="scientific">Streptomyces hirsutus</name>
    <dbReference type="NCBI Taxonomy" id="35620"/>
    <lineage>
        <taxon>Bacteria</taxon>
        <taxon>Bacillati</taxon>
        <taxon>Actinomycetota</taxon>
        <taxon>Actinomycetes</taxon>
        <taxon>Kitasatosporales</taxon>
        <taxon>Streptomycetaceae</taxon>
        <taxon>Streptomyces</taxon>
    </lineage>
</organism>
<dbReference type="EMBL" id="CP109134">
    <property type="protein sequence ID" value="WSD04589.1"/>
    <property type="molecule type" value="Genomic_DNA"/>
</dbReference>
<dbReference type="Gene3D" id="3.90.226.10">
    <property type="entry name" value="2-enoyl-CoA Hydratase, Chain A, domain 1"/>
    <property type="match status" value="1"/>
</dbReference>
<dbReference type="PANTHER" id="PTHR43459">
    <property type="entry name" value="ENOYL-COA HYDRATASE"/>
    <property type="match status" value="1"/>
</dbReference>
<accession>A0ABZ1GEM9</accession>
<evidence type="ECO:0000313" key="3">
    <source>
        <dbReference type="EMBL" id="WSD04589.1"/>
    </source>
</evidence>
<dbReference type="Pfam" id="PF00378">
    <property type="entry name" value="ECH_1"/>
    <property type="match status" value="1"/>
</dbReference>
<dbReference type="Gene3D" id="1.10.12.10">
    <property type="entry name" value="Lyase 2-enoyl-coa Hydratase, Chain A, domain 2"/>
    <property type="match status" value="1"/>
</dbReference>
<dbReference type="Proteomes" id="UP001335325">
    <property type="component" value="Chromosome"/>
</dbReference>
<keyword evidence="4" id="KW-1185">Reference proteome</keyword>
<dbReference type="PANTHER" id="PTHR43459:SF1">
    <property type="entry name" value="EG:BACN32G11.4 PROTEIN"/>
    <property type="match status" value="1"/>
</dbReference>
<dbReference type="InterPro" id="IPR001753">
    <property type="entry name" value="Enoyl-CoA_hydra/iso"/>
</dbReference>
<protein>
    <submittedName>
        <fullName evidence="3">Enoyl-CoA hydratase-related protein</fullName>
    </submittedName>
</protein>
<dbReference type="PROSITE" id="PS00166">
    <property type="entry name" value="ENOYL_COA_HYDRATASE"/>
    <property type="match status" value="1"/>
</dbReference>
<name>A0ABZ1GEM9_9ACTN</name>
<reference evidence="3 4" key="1">
    <citation type="submission" date="2022-10" db="EMBL/GenBank/DDBJ databases">
        <title>The complete genomes of actinobacterial strains from the NBC collection.</title>
        <authorList>
            <person name="Joergensen T.S."/>
            <person name="Alvarez Arevalo M."/>
            <person name="Sterndorff E.B."/>
            <person name="Faurdal D."/>
            <person name="Vuksanovic O."/>
            <person name="Mourched A.-S."/>
            <person name="Charusanti P."/>
            <person name="Shaw S."/>
            <person name="Blin K."/>
            <person name="Weber T."/>
        </authorList>
    </citation>
    <scope>NUCLEOTIDE SEQUENCE [LARGE SCALE GENOMIC DNA]</scope>
    <source>
        <strain evidence="3 4">NBC 01753</strain>
    </source>
</reference>
<dbReference type="CDD" id="cd06558">
    <property type="entry name" value="crotonase-like"/>
    <property type="match status" value="1"/>
</dbReference>
<evidence type="ECO:0000256" key="1">
    <source>
        <dbReference type="ARBA" id="ARBA00005254"/>
    </source>
</evidence>
<evidence type="ECO:0000256" key="2">
    <source>
        <dbReference type="RuleBase" id="RU003707"/>
    </source>
</evidence>
<comment type="similarity">
    <text evidence="1 2">Belongs to the enoyl-CoA hydratase/isomerase family.</text>
</comment>
<gene>
    <name evidence="3" type="ORF">OIE73_01580</name>
</gene>
<dbReference type="RefSeq" id="WP_326750907.1">
    <property type="nucleotide sequence ID" value="NZ_CP109134.1"/>
</dbReference>